<dbReference type="EMBL" id="AOKF01000765">
    <property type="protein sequence ID" value="EPN65084.1"/>
    <property type="molecule type" value="Genomic_DNA"/>
</dbReference>
<gene>
    <name evidence="1" type="ORF">A245_09281</name>
</gene>
<protein>
    <submittedName>
        <fullName evidence="1">Uncharacterized protein</fullName>
    </submittedName>
</protein>
<accession>A0A656K1A1</accession>
<evidence type="ECO:0000313" key="1">
    <source>
        <dbReference type="EMBL" id="EPN65084.1"/>
    </source>
</evidence>
<evidence type="ECO:0000313" key="2">
    <source>
        <dbReference type="Proteomes" id="UP000018849"/>
    </source>
</evidence>
<dbReference type="AlphaFoldDB" id="A0A656K1A1"/>
<reference evidence="1 2" key="1">
    <citation type="journal article" date="2013" name="PLoS Pathog.">
        <title>Genomic analysis of the Kiwifruit pathogen Pseudomonas syringae pv. actinidiae provides insight into the origins of an emergent plant disease.</title>
        <authorList>
            <person name="McCann H.C."/>
            <person name="Rikkerink E.H."/>
            <person name="Bertels F."/>
            <person name="Fiers M."/>
            <person name="Lu A."/>
            <person name="Rees-George J."/>
            <person name="Andersen M.T."/>
            <person name="Gleave A.P."/>
            <person name="Haubold B."/>
            <person name="Wohlers M.W."/>
            <person name="Guttman D.S."/>
            <person name="Wang P.W."/>
            <person name="Straub C."/>
            <person name="Vanneste J.L."/>
            <person name="Rainey P.B."/>
            <person name="Templeton M.D."/>
        </authorList>
    </citation>
    <scope>NUCLEOTIDE SEQUENCE [LARGE SCALE GENOMIC DNA]</scope>
    <source>
        <strain evidence="1 2">ICMP 19096</strain>
    </source>
</reference>
<feature type="non-terminal residue" evidence="1">
    <location>
        <position position="138"/>
    </location>
</feature>
<proteinExistence type="predicted"/>
<dbReference type="Proteomes" id="UP000018849">
    <property type="component" value="Unassembled WGS sequence"/>
</dbReference>
<name>A0A656K1A1_PSESF</name>
<organism evidence="1 2">
    <name type="scientific">Pseudomonas syringae pv. actinidiae ICMP 19096</name>
    <dbReference type="NCBI Taxonomy" id="1194405"/>
    <lineage>
        <taxon>Bacteria</taxon>
        <taxon>Pseudomonadati</taxon>
        <taxon>Pseudomonadota</taxon>
        <taxon>Gammaproteobacteria</taxon>
        <taxon>Pseudomonadales</taxon>
        <taxon>Pseudomonadaceae</taxon>
        <taxon>Pseudomonas</taxon>
        <taxon>Pseudomonas syringae</taxon>
    </lineage>
</organism>
<comment type="caution">
    <text evidence="1">The sequence shown here is derived from an EMBL/GenBank/DDBJ whole genome shotgun (WGS) entry which is preliminary data.</text>
</comment>
<sequence>MSNSMRDILDKLAAGAGTQGWGAIAAISRSDLNQQLQRQYVERYQRLAFMPLFTGEVRGEDLSVDTLGLEGVELGVPTLSFSSAASVVVTMNIVAGRYNSVHQSLSSASTVSGTFKITESMGFRLTMTVQLATDDTGQ</sequence>